<dbReference type="Pfam" id="PF03729">
    <property type="entry name" value="DUF308"/>
    <property type="match status" value="1"/>
</dbReference>
<keyword evidence="2" id="KW-0472">Membrane</keyword>
<keyword evidence="4" id="KW-1185">Reference proteome</keyword>
<organism evidence="3 4">
    <name type="scientific">Nocardioides iriomotensis</name>
    <dbReference type="NCBI Taxonomy" id="715784"/>
    <lineage>
        <taxon>Bacteria</taxon>
        <taxon>Bacillati</taxon>
        <taxon>Actinomycetota</taxon>
        <taxon>Actinomycetes</taxon>
        <taxon>Propionibacteriales</taxon>
        <taxon>Nocardioidaceae</taxon>
        <taxon>Nocardioides</taxon>
    </lineage>
</organism>
<evidence type="ECO:0000256" key="2">
    <source>
        <dbReference type="SAM" id="Phobius"/>
    </source>
</evidence>
<evidence type="ECO:0000313" key="3">
    <source>
        <dbReference type="EMBL" id="RYU14786.1"/>
    </source>
</evidence>
<feature type="compositionally biased region" description="Basic and acidic residues" evidence="1">
    <location>
        <begin position="11"/>
        <end position="24"/>
    </location>
</feature>
<dbReference type="EMBL" id="SDPU01000009">
    <property type="protein sequence ID" value="RYU14786.1"/>
    <property type="molecule type" value="Genomic_DNA"/>
</dbReference>
<feature type="transmembrane region" description="Helical" evidence="2">
    <location>
        <begin position="95"/>
        <end position="115"/>
    </location>
</feature>
<dbReference type="OrthoDB" id="3690476at2"/>
<evidence type="ECO:0000313" key="4">
    <source>
        <dbReference type="Proteomes" id="UP000291189"/>
    </source>
</evidence>
<reference evidence="3 4" key="1">
    <citation type="submission" date="2019-01" db="EMBL/GenBank/DDBJ databases">
        <title>Nocardioides guangzhouensis sp. nov., an actinobacterium isolated from soil.</title>
        <authorList>
            <person name="Fu Y."/>
            <person name="Cai Y."/>
            <person name="Lin Z."/>
            <person name="Chen P."/>
        </authorList>
    </citation>
    <scope>NUCLEOTIDE SEQUENCE [LARGE SCALE GENOMIC DNA]</scope>
    <source>
        <strain evidence="3 4">NBRC 105384</strain>
    </source>
</reference>
<gene>
    <name evidence="3" type="ORF">ETU37_02015</name>
</gene>
<sequence length="177" mass="18824">MGPPGSHRTHPREGLTSDRCRAEHAGSSYQPPDIDRTVAAATPRDPWPSSAPSPVRAAGWPGPALLVVVAYSIAWMLLFRGSLAAAGSISSREYLPYWGLVLVTGVLEAVVALILLTRPDITLNATVLAIGFATMLYGALETVAAFEVRNLPARFDDLTEQAGTEPTQHLAPIGAQR</sequence>
<comment type="caution">
    <text evidence="3">The sequence shown here is derived from an EMBL/GenBank/DDBJ whole genome shotgun (WGS) entry which is preliminary data.</text>
</comment>
<dbReference type="InterPro" id="IPR005325">
    <property type="entry name" value="DUF308_memb"/>
</dbReference>
<feature type="transmembrane region" description="Helical" evidence="2">
    <location>
        <begin position="121"/>
        <end position="140"/>
    </location>
</feature>
<keyword evidence="2" id="KW-1133">Transmembrane helix</keyword>
<dbReference type="RefSeq" id="WP_129985209.1">
    <property type="nucleotide sequence ID" value="NZ_SDPU01000009.1"/>
</dbReference>
<dbReference type="Proteomes" id="UP000291189">
    <property type="component" value="Unassembled WGS sequence"/>
</dbReference>
<evidence type="ECO:0000256" key="1">
    <source>
        <dbReference type="SAM" id="MobiDB-lite"/>
    </source>
</evidence>
<accession>A0A4V1Z2L1</accession>
<protein>
    <submittedName>
        <fullName evidence="3">Uncharacterized protein</fullName>
    </submittedName>
</protein>
<keyword evidence="2" id="KW-0812">Transmembrane</keyword>
<dbReference type="AlphaFoldDB" id="A0A4V1Z2L1"/>
<feature type="region of interest" description="Disordered" evidence="1">
    <location>
        <begin position="1"/>
        <end position="56"/>
    </location>
</feature>
<proteinExistence type="predicted"/>
<feature type="transmembrane region" description="Helical" evidence="2">
    <location>
        <begin position="64"/>
        <end position="83"/>
    </location>
</feature>
<name>A0A4V1Z2L1_9ACTN</name>